<keyword evidence="3" id="KW-1185">Reference proteome</keyword>
<evidence type="ECO:0000313" key="3">
    <source>
        <dbReference type="Proteomes" id="UP000015480"/>
    </source>
</evidence>
<proteinExistence type="predicted"/>
<dbReference type="GO" id="GO:0000155">
    <property type="term" value="F:phosphorelay sensor kinase activity"/>
    <property type="evidence" value="ECO:0007669"/>
    <property type="project" value="InterPro"/>
</dbReference>
<name>S5XWG7_PARAH</name>
<gene>
    <name evidence="2" type="ORF">JCM7686_0646</name>
</gene>
<dbReference type="EMBL" id="CP006650">
    <property type="protein sequence ID" value="AGT07755.1"/>
    <property type="molecule type" value="Genomic_DNA"/>
</dbReference>
<dbReference type="InterPro" id="IPR011104">
    <property type="entry name" value="Hpr_kin/Pase_C"/>
</dbReference>
<dbReference type="eggNOG" id="COG1493">
    <property type="taxonomic scope" value="Bacteria"/>
</dbReference>
<dbReference type="SUPFAM" id="SSF53795">
    <property type="entry name" value="PEP carboxykinase-like"/>
    <property type="match status" value="1"/>
</dbReference>
<dbReference type="OrthoDB" id="8326226at2"/>
<accession>S5XWG7</accession>
<dbReference type="Proteomes" id="UP000015480">
    <property type="component" value="Chromosome"/>
</dbReference>
<dbReference type="HOGENOM" id="CLU_052030_2_0_5"/>
<feature type="domain" description="HPr kinase/phosphorylase C-terminal" evidence="1">
    <location>
        <begin position="3"/>
        <end position="91"/>
    </location>
</feature>
<evidence type="ECO:0000259" key="1">
    <source>
        <dbReference type="Pfam" id="PF07475"/>
    </source>
</evidence>
<dbReference type="EC" id="2.7.4.-" evidence="2"/>
<protein>
    <submittedName>
        <fullName evidence="2">HPr kinase/phosphorylase</fullName>
        <ecNumber evidence="2">2.7.4.-</ecNumber>
    </submittedName>
</protein>
<dbReference type="Pfam" id="PF07475">
    <property type="entry name" value="Hpr_kinase_C"/>
    <property type="match status" value="1"/>
</dbReference>
<dbReference type="CDD" id="cd01918">
    <property type="entry name" value="HprK_C"/>
    <property type="match status" value="1"/>
</dbReference>
<dbReference type="STRING" id="1367847.JCM7686_0646"/>
<dbReference type="KEGG" id="pami:JCM7686_0646"/>
<reference evidence="2 3" key="1">
    <citation type="journal article" date="2014" name="BMC Genomics">
        <title>Architecture and functions of a multipartite genome of the methylotrophic bacterium Paracoccus aminophilus JCM 7686, containing primary and secondary chromids.</title>
        <authorList>
            <person name="Dziewit L."/>
            <person name="Czarnecki J."/>
            <person name="Wibberg D."/>
            <person name="Radlinska M."/>
            <person name="Mrozek P."/>
            <person name="Szymczak M."/>
            <person name="Schluter A."/>
            <person name="Puhler A."/>
            <person name="Bartosik D."/>
        </authorList>
    </citation>
    <scope>NUCLEOTIDE SEQUENCE [LARGE SCALE GENOMIC DNA]</scope>
    <source>
        <strain evidence="2">JCM 7686</strain>
    </source>
</reference>
<sequence>MNLHASAVAFEKKAVLILGPSGSGKSTLALGLIALGGQLVADDRCLLSLRGGALFAEAPETLSGKIEARGFGILAATPAEATEVTLAVDLAANETERLPPFRETALLGVTLPLVLGPLRPGFEAAVRQYLMAGRLL</sequence>
<dbReference type="Gene3D" id="3.40.50.300">
    <property type="entry name" value="P-loop containing nucleotide triphosphate hydrolases"/>
    <property type="match status" value="1"/>
</dbReference>
<dbReference type="PATRIC" id="fig|1367847.3.peg.597"/>
<dbReference type="GO" id="GO:0005524">
    <property type="term" value="F:ATP binding"/>
    <property type="evidence" value="ECO:0007669"/>
    <property type="project" value="InterPro"/>
</dbReference>
<dbReference type="AlphaFoldDB" id="S5XWG7"/>
<dbReference type="InterPro" id="IPR027417">
    <property type="entry name" value="P-loop_NTPase"/>
</dbReference>
<keyword evidence="2" id="KW-0808">Transferase</keyword>
<organism evidence="2 3">
    <name type="scientific">Paracoccus aminophilus JCM 7686</name>
    <dbReference type="NCBI Taxonomy" id="1367847"/>
    <lineage>
        <taxon>Bacteria</taxon>
        <taxon>Pseudomonadati</taxon>
        <taxon>Pseudomonadota</taxon>
        <taxon>Alphaproteobacteria</taxon>
        <taxon>Rhodobacterales</taxon>
        <taxon>Paracoccaceae</taxon>
        <taxon>Paracoccus</taxon>
    </lineage>
</organism>
<evidence type="ECO:0000313" key="2">
    <source>
        <dbReference type="EMBL" id="AGT07755.1"/>
    </source>
</evidence>
<dbReference type="RefSeq" id="WP_020949394.1">
    <property type="nucleotide sequence ID" value="NC_022041.1"/>
</dbReference>
<dbReference type="GO" id="GO:0006109">
    <property type="term" value="P:regulation of carbohydrate metabolic process"/>
    <property type="evidence" value="ECO:0007669"/>
    <property type="project" value="InterPro"/>
</dbReference>
<keyword evidence="2" id="KW-0418">Kinase</keyword>